<feature type="transmembrane region" description="Helical" evidence="1">
    <location>
        <begin position="105"/>
        <end position="122"/>
    </location>
</feature>
<dbReference type="EMBL" id="LZYE01000220">
    <property type="protein sequence ID" value="OFC34933.1"/>
    <property type="molecule type" value="Genomic_DNA"/>
</dbReference>
<sequence>METVNLPTAQGYGEAMRLAWRLLRQRFWSFVWLFVLAGLLALLPLVAVGLLQHFVARLALLWQLILLLVVNAFIVAIFRSIGLALAGSKADFAAFTGWLLRSDTWLIALLPALYGSIVQQLYPSPPPGAPAAAVIHFFLSPNYLLIVLLGVLVSPWYQYAFALYGTGGFAPVQAYRLALRIYGDRLRWLFFPLVLGLVVLLALVVSGIALALVAGLLGALLHLLGLVALSKALTAILIALFLALFLSAAMVFMTASLIVAATDLPRAPAAGEFRPNTV</sequence>
<accession>A0A1E7YM96</accession>
<feature type="transmembrane region" description="Helical" evidence="1">
    <location>
        <begin position="235"/>
        <end position="260"/>
    </location>
</feature>
<evidence type="ECO:0000313" key="2">
    <source>
        <dbReference type="EMBL" id="OFC34933.1"/>
    </source>
</evidence>
<name>A0A1E7YM96_9PROT</name>
<gene>
    <name evidence="2" type="ORF">BAE27_08405</name>
</gene>
<evidence type="ECO:0000256" key="1">
    <source>
        <dbReference type="SAM" id="Phobius"/>
    </source>
</evidence>
<reference evidence="2 3" key="1">
    <citation type="submission" date="2016-06" db="EMBL/GenBank/DDBJ databases">
        <title>Gene turnover analysis identifies the evolutionary adaptation of the extremophile Acidithiobacillus caldus.</title>
        <authorList>
            <person name="Zhang X."/>
        </authorList>
    </citation>
    <scope>NUCLEOTIDE SEQUENCE [LARGE SCALE GENOMIC DNA]</scope>
    <source>
        <strain evidence="2 3">DX</strain>
    </source>
</reference>
<dbReference type="Proteomes" id="UP000175616">
    <property type="component" value="Unassembled WGS sequence"/>
</dbReference>
<dbReference type="AlphaFoldDB" id="A0A1E7YM96"/>
<organism evidence="2 3">
    <name type="scientific">Acidithiobacillus caldus</name>
    <dbReference type="NCBI Taxonomy" id="33059"/>
    <lineage>
        <taxon>Bacteria</taxon>
        <taxon>Pseudomonadati</taxon>
        <taxon>Pseudomonadota</taxon>
        <taxon>Acidithiobacillia</taxon>
        <taxon>Acidithiobacillales</taxon>
        <taxon>Acidithiobacillaceae</taxon>
        <taxon>Acidithiobacillus</taxon>
    </lineage>
</organism>
<keyword evidence="1" id="KW-0812">Transmembrane</keyword>
<dbReference type="RefSeq" id="WP_070114651.1">
    <property type="nucleotide sequence ID" value="NZ_LZYE01000220.1"/>
</dbReference>
<protein>
    <submittedName>
        <fullName evidence="2">Uncharacterized protein</fullName>
    </submittedName>
</protein>
<feature type="transmembrane region" description="Helical" evidence="1">
    <location>
        <begin position="58"/>
        <end position="85"/>
    </location>
</feature>
<comment type="caution">
    <text evidence="2">The sequence shown here is derived from an EMBL/GenBank/DDBJ whole genome shotgun (WGS) entry which is preliminary data.</text>
</comment>
<keyword evidence="1" id="KW-0472">Membrane</keyword>
<feature type="transmembrane region" description="Helical" evidence="1">
    <location>
        <begin position="190"/>
        <end position="223"/>
    </location>
</feature>
<proteinExistence type="predicted"/>
<evidence type="ECO:0000313" key="3">
    <source>
        <dbReference type="Proteomes" id="UP000175616"/>
    </source>
</evidence>
<keyword evidence="1" id="KW-1133">Transmembrane helix</keyword>
<feature type="transmembrane region" description="Helical" evidence="1">
    <location>
        <begin position="27"/>
        <end position="51"/>
    </location>
</feature>